<dbReference type="AlphaFoldDB" id="A0A2P2Q6N8"/>
<reference evidence="1" key="1">
    <citation type="submission" date="2018-02" db="EMBL/GenBank/DDBJ databases">
        <title>Rhizophora mucronata_Transcriptome.</title>
        <authorList>
            <person name="Meera S.P."/>
            <person name="Sreeshan A."/>
            <person name="Augustine A."/>
        </authorList>
    </citation>
    <scope>NUCLEOTIDE SEQUENCE</scope>
    <source>
        <tissue evidence="1">Leaf</tissue>
    </source>
</reference>
<name>A0A2P2Q6N8_RHIMU</name>
<accession>A0A2P2Q6N8</accession>
<dbReference type="EMBL" id="GGEC01082152">
    <property type="protein sequence ID" value="MBX62636.1"/>
    <property type="molecule type" value="Transcribed_RNA"/>
</dbReference>
<sequence length="48" mass="5351">MAYLTVLETRKQCTVTSESDDDIDGGLSSLIEEKEIVVPHEQASKERV</sequence>
<protein>
    <submittedName>
        <fullName evidence="1">Uncharacterized protein</fullName>
    </submittedName>
</protein>
<evidence type="ECO:0000313" key="1">
    <source>
        <dbReference type="EMBL" id="MBX62636.1"/>
    </source>
</evidence>
<organism evidence="1">
    <name type="scientific">Rhizophora mucronata</name>
    <name type="common">Asiatic mangrove</name>
    <dbReference type="NCBI Taxonomy" id="61149"/>
    <lineage>
        <taxon>Eukaryota</taxon>
        <taxon>Viridiplantae</taxon>
        <taxon>Streptophyta</taxon>
        <taxon>Embryophyta</taxon>
        <taxon>Tracheophyta</taxon>
        <taxon>Spermatophyta</taxon>
        <taxon>Magnoliopsida</taxon>
        <taxon>eudicotyledons</taxon>
        <taxon>Gunneridae</taxon>
        <taxon>Pentapetalae</taxon>
        <taxon>rosids</taxon>
        <taxon>fabids</taxon>
        <taxon>Malpighiales</taxon>
        <taxon>Rhizophoraceae</taxon>
        <taxon>Rhizophora</taxon>
    </lineage>
</organism>
<proteinExistence type="predicted"/>